<feature type="compositionally biased region" description="Low complexity" evidence="6">
    <location>
        <begin position="183"/>
        <end position="209"/>
    </location>
</feature>
<dbReference type="RefSeq" id="XP_037403241.1">
    <property type="nucleotide sequence ID" value="XM_037547344.1"/>
</dbReference>
<dbReference type="PROSITE" id="PS50261">
    <property type="entry name" value="G_PROTEIN_RECEP_F2_4"/>
    <property type="match status" value="1"/>
</dbReference>
<keyword evidence="5" id="KW-1015">Disulfide bond</keyword>
<dbReference type="GO" id="GO:0007189">
    <property type="term" value="P:adenylate cyclase-activating G protein-coupled receptor signaling pathway"/>
    <property type="evidence" value="ECO:0007669"/>
    <property type="project" value="TreeGrafter"/>
</dbReference>
<evidence type="ECO:0000313" key="12">
    <source>
        <dbReference type="Proteomes" id="UP001501920"/>
    </source>
</evidence>
<evidence type="ECO:0000256" key="3">
    <source>
        <dbReference type="ARBA" id="ARBA00022989"/>
    </source>
</evidence>
<dbReference type="InterPro" id="IPR046338">
    <property type="entry name" value="GAIN_dom_sf"/>
</dbReference>
<dbReference type="GeneID" id="108442457"/>
<feature type="transmembrane region" description="Helical" evidence="7">
    <location>
        <begin position="498"/>
        <end position="519"/>
    </location>
</feature>
<dbReference type="Gene3D" id="1.20.1070.10">
    <property type="entry name" value="Rhodopsin 7-helix transmembrane proteins"/>
    <property type="match status" value="1"/>
</dbReference>
<name>A0A3B4C9Z5_PYGNA</name>
<dbReference type="GO" id="GO:0004930">
    <property type="term" value="F:G protein-coupled receptor activity"/>
    <property type="evidence" value="ECO:0007669"/>
    <property type="project" value="InterPro"/>
</dbReference>
<keyword evidence="4 7" id="KW-0472">Membrane</keyword>
<keyword evidence="2 7" id="KW-0812">Transmembrane</keyword>
<evidence type="ECO:0000256" key="2">
    <source>
        <dbReference type="ARBA" id="ARBA00022692"/>
    </source>
</evidence>
<dbReference type="GO" id="GO:0005886">
    <property type="term" value="C:plasma membrane"/>
    <property type="evidence" value="ECO:0007669"/>
    <property type="project" value="TreeGrafter"/>
</dbReference>
<dbReference type="OrthoDB" id="10037534at2759"/>
<keyword evidence="3 7" id="KW-1133">Transmembrane helix</keyword>
<evidence type="ECO:0008006" key="13">
    <source>
        <dbReference type="Google" id="ProtNLM"/>
    </source>
</evidence>
<organism evidence="11 12">
    <name type="scientific">Pygocentrus nattereri</name>
    <name type="common">Red-bellied piranha</name>
    <dbReference type="NCBI Taxonomy" id="42514"/>
    <lineage>
        <taxon>Eukaryota</taxon>
        <taxon>Metazoa</taxon>
        <taxon>Chordata</taxon>
        <taxon>Craniata</taxon>
        <taxon>Vertebrata</taxon>
        <taxon>Euteleostomi</taxon>
        <taxon>Actinopterygii</taxon>
        <taxon>Neopterygii</taxon>
        <taxon>Teleostei</taxon>
        <taxon>Ostariophysi</taxon>
        <taxon>Characiformes</taxon>
        <taxon>Characoidei</taxon>
        <taxon>Pygocentrus</taxon>
    </lineage>
</organism>
<proteinExistence type="predicted"/>
<dbReference type="FunFam" id="2.60.220.50:FF:000003">
    <property type="entry name" value="adhesion G-protein coupled receptor G2 isoform X2"/>
    <property type="match status" value="1"/>
</dbReference>
<evidence type="ECO:0000256" key="4">
    <source>
        <dbReference type="ARBA" id="ARBA00023136"/>
    </source>
</evidence>
<accession>A0A3B4C9Z5</accession>
<feature type="transmembrane region" description="Helical" evidence="7">
    <location>
        <begin position="465"/>
        <end position="486"/>
    </location>
</feature>
<keyword evidence="8" id="KW-0732">Signal</keyword>
<feature type="transmembrane region" description="Helical" evidence="7">
    <location>
        <begin position="525"/>
        <end position="549"/>
    </location>
</feature>
<dbReference type="PROSITE" id="PS50221">
    <property type="entry name" value="GAIN_B"/>
    <property type="match status" value="1"/>
</dbReference>
<dbReference type="InterPro" id="IPR017981">
    <property type="entry name" value="GPCR_2-like_7TM"/>
</dbReference>
<dbReference type="InterPro" id="IPR000832">
    <property type="entry name" value="GPCR_2_secretin-like"/>
</dbReference>
<dbReference type="PRINTS" id="PR00249">
    <property type="entry name" value="GPCRSECRETIN"/>
</dbReference>
<comment type="subcellular location">
    <subcellularLocation>
        <location evidence="1">Membrane</location>
        <topology evidence="1">Multi-pass membrane protein</topology>
    </subcellularLocation>
</comment>
<feature type="transmembrane region" description="Helical" evidence="7">
    <location>
        <begin position="666"/>
        <end position="687"/>
    </location>
</feature>
<feature type="domain" description="G-protein coupled receptors family 2 profile 2" evidence="10">
    <location>
        <begin position="462"/>
        <end position="717"/>
    </location>
</feature>
<evidence type="ECO:0000256" key="8">
    <source>
        <dbReference type="SAM" id="SignalP"/>
    </source>
</evidence>
<dbReference type="SMART" id="SM00303">
    <property type="entry name" value="GPS"/>
    <property type="match status" value="1"/>
</dbReference>
<sequence length="828" mass="91033">MMSAALSRCFIMQPKLLTFVLLSALVLQGHSDTGTVCSSSCSGPVYKFSNISFRITSSSLSSTSLCQYFYNISLSLNSAQYEPAKTLQCESFSVTVQSIRDRLNNTLTNNPRVDMIFRSSTSNLTLLSFKLGDDDFTLMDLGSFVGMNCTCIKDKTTGKITCSFPVSTTSGTPFATSMTTPNASTAATEPTTDATANTETNATTSSVTTQPARSSEHLAGSILSLNSTVNSTVAKTIFTDMSRTIDSQSSSDQNGNNKLIQAVEKLLQLIEMENETLTINTPSVTVGLKKVNGNNFQKTSFTMTDSGLQVDGDSTNGSTPKGSIVLPASLLKNLSPKEKNQTSSVQFCFYQKTSLFQYGASNTTELISGVLASSVAKLNISGLEENVTITLKKTKSTDKNVLCTFWKYDLNNGSGGWSSDGCTVLSSTASEIVCSCDHLTNFGVLLDFSNQSITSYKQVIILNNITYIGCGISSIFLMVTLVMYLRSEKLHKVVPNKMLIQLCFALLLLNLVFFLDSFLAKQLDSVGLCIPTVFFLSYFLLVSFTWVALESVHIYLTIVKVFNNYVAHFMVKVTLLGWGIPLVVVIIPVAINKSVYGITSTMLDNGSVEYFCWWKDVNVFRIVVGAYFSVTYLMNFTMFIVVLTLMCRIKKKTPHPGQNRTVLQDIWSVTALAVLMGLTWIFGLFSWGSAHLFFTYLSAICNSLQGFFIFVFRCAAKEEIRRQWRKHVCCGKCMLGEIPERAQTAWSRVTTSVLSFRFSSSSQERNVSRSKFDSYPDIACSATHTELKSLSSCVMVTGPKNVSDGRTSEWTDEATSEGKDERTVFLCG</sequence>
<reference evidence="11" key="2">
    <citation type="submission" date="2025-08" db="UniProtKB">
        <authorList>
            <consortium name="Ensembl"/>
        </authorList>
    </citation>
    <scope>IDENTIFICATION</scope>
</reference>
<dbReference type="Pfam" id="PF01825">
    <property type="entry name" value="GPS"/>
    <property type="match status" value="1"/>
</dbReference>
<feature type="transmembrane region" description="Helical" evidence="7">
    <location>
        <begin position="619"/>
        <end position="645"/>
    </location>
</feature>
<evidence type="ECO:0000259" key="10">
    <source>
        <dbReference type="PROSITE" id="PS50261"/>
    </source>
</evidence>
<dbReference type="PANTHER" id="PTHR12011:SF264">
    <property type="entry name" value="ADHESION G-PROTEIN COUPLED RECEPTOR G2"/>
    <property type="match status" value="1"/>
</dbReference>
<dbReference type="GO" id="GO:0007166">
    <property type="term" value="P:cell surface receptor signaling pathway"/>
    <property type="evidence" value="ECO:0007669"/>
    <property type="project" value="InterPro"/>
</dbReference>
<reference evidence="11" key="3">
    <citation type="submission" date="2025-09" db="UniProtKB">
        <authorList>
            <consortium name="Ensembl"/>
        </authorList>
    </citation>
    <scope>IDENTIFICATION</scope>
</reference>
<dbReference type="PANTHER" id="PTHR12011">
    <property type="entry name" value="ADHESION G-PROTEIN COUPLED RECEPTOR"/>
    <property type="match status" value="1"/>
</dbReference>
<evidence type="ECO:0000256" key="6">
    <source>
        <dbReference type="SAM" id="MobiDB-lite"/>
    </source>
</evidence>
<evidence type="ECO:0000256" key="7">
    <source>
        <dbReference type="SAM" id="Phobius"/>
    </source>
</evidence>
<evidence type="ECO:0000259" key="9">
    <source>
        <dbReference type="PROSITE" id="PS50221"/>
    </source>
</evidence>
<dbReference type="InterPro" id="IPR000203">
    <property type="entry name" value="GPS"/>
</dbReference>
<dbReference type="GeneTree" id="ENSGT00940000164851"/>
<dbReference type="STRING" id="42514.ENSPNAP00000008762"/>
<dbReference type="Proteomes" id="UP001501920">
    <property type="component" value="Chromosome 18"/>
</dbReference>
<feature type="transmembrane region" description="Helical" evidence="7">
    <location>
        <begin position="569"/>
        <end position="591"/>
    </location>
</feature>
<feature type="transmembrane region" description="Helical" evidence="7">
    <location>
        <begin position="693"/>
        <end position="716"/>
    </location>
</feature>
<evidence type="ECO:0000256" key="1">
    <source>
        <dbReference type="ARBA" id="ARBA00004141"/>
    </source>
</evidence>
<protein>
    <recommendedName>
        <fullName evidence="13">Adhesion G protein-coupled receptor G2a</fullName>
    </recommendedName>
</protein>
<feature type="region of interest" description="Disordered" evidence="6">
    <location>
        <begin position="175"/>
        <end position="214"/>
    </location>
</feature>
<dbReference type="AlphaFoldDB" id="A0A3B4C9Z5"/>
<dbReference type="Pfam" id="PF00002">
    <property type="entry name" value="7tm_2"/>
    <property type="match status" value="1"/>
</dbReference>
<dbReference type="Gene3D" id="2.60.220.50">
    <property type="match status" value="1"/>
</dbReference>
<dbReference type="InterPro" id="IPR057244">
    <property type="entry name" value="GAIN_B"/>
</dbReference>
<reference evidence="11 12" key="1">
    <citation type="submission" date="2020-10" db="EMBL/GenBank/DDBJ databases">
        <title>Pygocentrus nattereri (red-bellied piranha) genome, fPygNat1, primary haplotype.</title>
        <authorList>
            <person name="Myers G."/>
            <person name="Meyer A."/>
            <person name="Karagic N."/>
            <person name="Pippel M."/>
            <person name="Winkler S."/>
            <person name="Tracey A."/>
            <person name="Wood J."/>
            <person name="Formenti G."/>
            <person name="Howe K."/>
            <person name="Fedrigo O."/>
            <person name="Jarvis E.D."/>
        </authorList>
    </citation>
    <scope>NUCLEOTIDE SEQUENCE [LARGE SCALE GENOMIC DNA]</scope>
</reference>
<dbReference type="SUPFAM" id="SSF81321">
    <property type="entry name" value="Family A G protein-coupled receptor-like"/>
    <property type="match status" value="1"/>
</dbReference>
<keyword evidence="12" id="KW-1185">Reference proteome</keyword>
<evidence type="ECO:0000313" key="11">
    <source>
        <dbReference type="Ensembl" id="ENSPNAP00000008762.2"/>
    </source>
</evidence>
<evidence type="ECO:0000256" key="5">
    <source>
        <dbReference type="ARBA" id="ARBA00023157"/>
    </source>
</evidence>
<feature type="domain" description="GAIN-B" evidence="9">
    <location>
        <begin position="282"/>
        <end position="452"/>
    </location>
</feature>
<feature type="signal peptide" evidence="8">
    <location>
        <begin position="1"/>
        <end position="31"/>
    </location>
</feature>
<dbReference type="Ensembl" id="ENSPNAT00000014887.2">
    <property type="protein sequence ID" value="ENSPNAP00000008762.2"/>
    <property type="gene ID" value="ENSPNAG00000003088.2"/>
</dbReference>
<dbReference type="RefSeq" id="XP_017577986.2">
    <property type="nucleotide sequence ID" value="XM_017722497.2"/>
</dbReference>
<feature type="chain" id="PRO_5043467202" description="Adhesion G protein-coupled receptor G2a" evidence="8">
    <location>
        <begin position="32"/>
        <end position="828"/>
    </location>
</feature>